<sequence length="145" mass="15735">MIRQVSVFMQNQEGRLAKVLRTLADAKVNIRSLTIAEAEDFGLLRLILQDSDAGVAALKQAGIMANETQVLAVEVPDEPGGMASIVEVLGGADISISYAYSFLPKNTDNAIIILKVPDADYDKAIELFSGDERTNLLARDELLTR</sequence>
<proteinExistence type="predicted"/>
<dbReference type="PANTHER" id="PTHR40099">
    <property type="entry name" value="ACETOLACTATE SYNTHASE, SMALL SUBUNIT"/>
    <property type="match status" value="1"/>
</dbReference>
<dbReference type="EMBL" id="VOGB01000004">
    <property type="protein sequence ID" value="MQM72428.1"/>
    <property type="molecule type" value="Genomic_DNA"/>
</dbReference>
<feature type="domain" description="ACT" evidence="1">
    <location>
        <begin position="4"/>
        <end position="78"/>
    </location>
</feature>
<accession>A0A6L5GQM4</accession>
<dbReference type="PANTHER" id="PTHR40099:SF1">
    <property type="entry name" value="ACETOLACTATE SYNTHASE, SMALL SUBUNIT"/>
    <property type="match status" value="1"/>
</dbReference>
<name>A0A6L5GQM4_9FIRM</name>
<gene>
    <name evidence="2" type="ORF">FRC53_03160</name>
</gene>
<dbReference type="Proteomes" id="UP000473648">
    <property type="component" value="Unassembled WGS sequence"/>
</dbReference>
<dbReference type="InterPro" id="IPR045739">
    <property type="entry name" value="ACT_dom_pair"/>
</dbReference>
<dbReference type="Pfam" id="PF19571">
    <property type="entry name" value="ACT_8"/>
    <property type="match status" value="1"/>
</dbReference>
<comment type="caution">
    <text evidence="2">The sequence shown here is derived from an EMBL/GenBank/DDBJ whole genome shotgun (WGS) entry which is preliminary data.</text>
</comment>
<dbReference type="AlphaFoldDB" id="A0A6L5GQM4"/>
<evidence type="ECO:0000313" key="3">
    <source>
        <dbReference type="Proteomes" id="UP000473648"/>
    </source>
</evidence>
<dbReference type="InterPro" id="IPR045865">
    <property type="entry name" value="ACT-like_dom_sf"/>
</dbReference>
<dbReference type="Gene3D" id="3.30.2130.10">
    <property type="entry name" value="VC0802-like"/>
    <property type="match status" value="1"/>
</dbReference>
<dbReference type="InterPro" id="IPR002912">
    <property type="entry name" value="ACT_dom"/>
</dbReference>
<evidence type="ECO:0000259" key="1">
    <source>
        <dbReference type="PROSITE" id="PS51671"/>
    </source>
</evidence>
<organism evidence="2 3">
    <name type="scientific">Candidatus Pseudoramibacter fermentans</name>
    <dbReference type="NCBI Taxonomy" id="2594427"/>
    <lineage>
        <taxon>Bacteria</taxon>
        <taxon>Bacillati</taxon>
        <taxon>Bacillota</taxon>
        <taxon>Clostridia</taxon>
        <taxon>Eubacteriales</taxon>
        <taxon>Eubacteriaceae</taxon>
        <taxon>Pseudoramibacter</taxon>
    </lineage>
</organism>
<reference evidence="2" key="1">
    <citation type="journal article" date="2020" name="Appl. Environ. Microbiol.">
        <title>Medium-Chain Fatty Acid Synthesis by 'Candidatus Weimeria bifida' gen. nov., sp. nov., and 'Candidatus Pseudoramibacter fermentans' sp. nov.</title>
        <authorList>
            <person name="Scarborough M.J."/>
            <person name="Myers K.S."/>
            <person name="Donohue T.J."/>
            <person name="Noguera D.R."/>
        </authorList>
    </citation>
    <scope>NUCLEOTIDE SEQUENCE</scope>
    <source>
        <strain evidence="2">EUB1.1</strain>
    </source>
</reference>
<dbReference type="CDD" id="cd04882">
    <property type="entry name" value="ACT_Bt0572_2"/>
    <property type="match status" value="1"/>
</dbReference>
<dbReference type="PROSITE" id="PS51671">
    <property type="entry name" value="ACT"/>
    <property type="match status" value="1"/>
</dbReference>
<keyword evidence="3" id="KW-1185">Reference proteome</keyword>
<protein>
    <submittedName>
        <fullName evidence="2">ACT domain-containing protein</fullName>
    </submittedName>
</protein>
<evidence type="ECO:0000313" key="2">
    <source>
        <dbReference type="EMBL" id="MQM72428.1"/>
    </source>
</evidence>
<dbReference type="SUPFAM" id="SSF55021">
    <property type="entry name" value="ACT-like"/>
    <property type="match status" value="2"/>
</dbReference>